<reference evidence="4 5" key="1">
    <citation type="submission" date="2019-06" db="EMBL/GenBank/DDBJ databases">
        <title>Draft genome sequence of the filamentous fungus Phialemoniopsis curvata isolated from diesel fuel.</title>
        <authorList>
            <person name="Varaljay V.A."/>
            <person name="Lyon W.J."/>
            <person name="Crouch A.L."/>
            <person name="Drake C.E."/>
            <person name="Hollomon J.M."/>
            <person name="Nadeau L.J."/>
            <person name="Nunn H.S."/>
            <person name="Stevenson B.S."/>
            <person name="Bojanowski C.L."/>
            <person name="Crookes-Goodson W.J."/>
        </authorList>
    </citation>
    <scope>NUCLEOTIDE SEQUENCE [LARGE SCALE GENOMIC DNA]</scope>
    <source>
        <strain evidence="4 5">D216</strain>
    </source>
</reference>
<dbReference type="InterPro" id="IPR012338">
    <property type="entry name" value="Beta-lactam/transpept-like"/>
</dbReference>
<dbReference type="Proteomes" id="UP000319257">
    <property type="component" value="Unassembled WGS sequence"/>
</dbReference>
<name>A0A507B6A7_9PEZI</name>
<accession>A0A507B6A7</accession>
<organism evidence="4 5">
    <name type="scientific">Thyridium curvatum</name>
    <dbReference type="NCBI Taxonomy" id="1093900"/>
    <lineage>
        <taxon>Eukaryota</taxon>
        <taxon>Fungi</taxon>
        <taxon>Dikarya</taxon>
        <taxon>Ascomycota</taxon>
        <taxon>Pezizomycotina</taxon>
        <taxon>Sordariomycetes</taxon>
        <taxon>Sordariomycetidae</taxon>
        <taxon>Thyridiales</taxon>
        <taxon>Thyridiaceae</taxon>
        <taxon>Thyridium</taxon>
    </lineage>
</organism>
<dbReference type="PANTHER" id="PTHR34598:SF3">
    <property type="entry name" value="OXIDOREDUCTASE AN1597"/>
    <property type="match status" value="1"/>
</dbReference>
<dbReference type="Pfam" id="PF00144">
    <property type="entry name" value="Beta-lactamase"/>
    <property type="match status" value="1"/>
</dbReference>
<dbReference type="GeneID" id="41974462"/>
<dbReference type="SUPFAM" id="SSF56601">
    <property type="entry name" value="beta-lactamase/transpeptidase-like"/>
    <property type="match status" value="1"/>
</dbReference>
<protein>
    <submittedName>
        <fullName evidence="4">Uncharacterized protein</fullName>
    </submittedName>
</protein>
<dbReference type="InParanoid" id="A0A507B6A7"/>
<evidence type="ECO:0000313" key="5">
    <source>
        <dbReference type="Proteomes" id="UP000319257"/>
    </source>
</evidence>
<proteinExistence type="inferred from homology"/>
<evidence type="ECO:0000313" key="4">
    <source>
        <dbReference type="EMBL" id="TPX12368.1"/>
    </source>
</evidence>
<dbReference type="EMBL" id="SKBQ01000041">
    <property type="protein sequence ID" value="TPX12368.1"/>
    <property type="molecule type" value="Genomic_DNA"/>
</dbReference>
<dbReference type="Pfam" id="PF11954">
    <property type="entry name" value="DUF3471"/>
    <property type="match status" value="1"/>
</dbReference>
<evidence type="ECO:0000259" key="2">
    <source>
        <dbReference type="Pfam" id="PF00144"/>
    </source>
</evidence>
<comment type="caution">
    <text evidence="4">The sequence shown here is derived from an EMBL/GenBank/DDBJ whole genome shotgun (WGS) entry which is preliminary data.</text>
</comment>
<dbReference type="RefSeq" id="XP_030994079.1">
    <property type="nucleotide sequence ID" value="XM_031141712.1"/>
</dbReference>
<dbReference type="NCBIfam" id="NF041278">
    <property type="entry name" value="CmcJ_NvfI_EfuI"/>
    <property type="match status" value="1"/>
</dbReference>
<dbReference type="InterPro" id="IPR001466">
    <property type="entry name" value="Beta-lactam-related"/>
</dbReference>
<evidence type="ECO:0000259" key="3">
    <source>
        <dbReference type="Pfam" id="PF11954"/>
    </source>
</evidence>
<dbReference type="AlphaFoldDB" id="A0A507B6A7"/>
<evidence type="ECO:0000256" key="1">
    <source>
        <dbReference type="ARBA" id="ARBA00023604"/>
    </source>
</evidence>
<dbReference type="OrthoDB" id="5946976at2759"/>
<comment type="similarity">
    <text evidence="1">Belongs to the asaB hydroxylase/desaturase family.</text>
</comment>
<dbReference type="InterPro" id="IPR021860">
    <property type="entry name" value="Peptidase_S12_Pab87-rel_C"/>
</dbReference>
<dbReference type="Gene3D" id="2.40.128.600">
    <property type="match status" value="1"/>
</dbReference>
<gene>
    <name evidence="4" type="ORF">E0L32_007015</name>
</gene>
<feature type="domain" description="Beta-lactamase-related" evidence="2">
    <location>
        <begin position="2"/>
        <end position="188"/>
    </location>
</feature>
<dbReference type="PANTHER" id="PTHR34598">
    <property type="entry name" value="BLL6449 PROTEIN"/>
    <property type="match status" value="1"/>
</dbReference>
<dbReference type="Gene3D" id="3.40.710.10">
    <property type="entry name" value="DD-peptidase/beta-lactamase superfamily"/>
    <property type="match status" value="1"/>
</dbReference>
<feature type="domain" description="Peptidase S12 Pab87-related C-terminal" evidence="3">
    <location>
        <begin position="238"/>
        <end position="345"/>
    </location>
</feature>
<sequence>MTGKPLEEFMRDTFFKPLGLKRTTWATPSQDNFANAHITLSDGTPFEVPNPRIGNGSLLCGAAGLKSTVHDLLILYDSLLSALSDQRETGLASTPGSPFKEVVTLFTSYNKKGNTEYGLGWFLTELPNDIGWIGINDGRVKQNPVIGRGVSPTSIAYHNGNMPGYISSVHLVPSTHTAIVILGNTLSFADLPDYVGGLILNTILGSDDKVDFVSLVRECKASSINGPLRTAAQLESERKEGTSHKPLDAYVGRYSNAMGNLVLAVSVSEDGDGLRMRLNDLPGTYYDLKHYHDDVFAWACNRDAEAKRAMFPQLSADFRRITFQAGEDGTIKSIFWVYARDEPKGERQIHLLFFFPGLIPIPRPGPDRFPSHLFAGRDPAMSDELVYQLNEFIHRNSKLSHVKRGWKNSDCFQLIQKYAAGIPDDVRHAVDRRDSLYLPERRYHTYINDMGYEEMSDQEDEIVDGKIVDPREKNADKPAEEFPLRDQFVKQQGRQAEEHAVDRQHANKADKRFTAAVKVPSKMVITATMSFLERLELDQREKPFQLFVNLPPDAKDDRQSNLIFEDVSVKLRDIRKRDVPPSLDDQGFTVRNFVSSVEYKDINRREVVERDYYAEMEALPKEEDPSIHQVFFFDWQVRSTDKEANHEKLDLNDSTEFILPAMSVRVDQSPTGVLHRILPQLGDDAAELLQGRVRIIDLWKPLLFPVEDHPLAVCDGSTVPAKDLVPSDNIRQSFQGESYMVHFSEAQEWYYLSGHRPDEVLMLTMFDSDPAAKAKCQSSLPAAR</sequence>
<keyword evidence="5" id="KW-1185">Reference proteome</keyword>
<dbReference type="InterPro" id="IPR044053">
    <property type="entry name" value="AsaB-like"/>
</dbReference>
<dbReference type="GO" id="GO:0016491">
    <property type="term" value="F:oxidoreductase activity"/>
    <property type="evidence" value="ECO:0007669"/>
    <property type="project" value="InterPro"/>
</dbReference>